<sequence>MSAQAGEKPAHVVRVIESQMPADRQAAAVEVCIAAVENKTVIREIAAYVKKEYDKRYPSNGKATDGVYHCVCGTHFASAVSHECHGYIHVKVDQLHMIIFKSRDSPFDGEAESV</sequence>
<dbReference type="Proteomes" id="UP001472866">
    <property type="component" value="Chromosome 04"/>
</dbReference>
<dbReference type="InterPro" id="IPR001372">
    <property type="entry name" value="Dynein_light_chain_typ-1/2"/>
</dbReference>
<protein>
    <recommendedName>
        <fullName evidence="1">Dynein light chain</fullName>
    </recommendedName>
</protein>
<name>A0AAX4P6Y1_9CHLO</name>
<keyword evidence="1" id="KW-0493">Microtubule</keyword>
<dbReference type="PANTHER" id="PTHR11886:SF35">
    <property type="entry name" value="DYNEIN LIGHT CHAIN"/>
    <property type="match status" value="1"/>
</dbReference>
<evidence type="ECO:0000313" key="2">
    <source>
        <dbReference type="EMBL" id="WZN61693.1"/>
    </source>
</evidence>
<dbReference type="AlphaFoldDB" id="A0AAX4P6Y1"/>
<reference evidence="2 3" key="1">
    <citation type="submission" date="2024-03" db="EMBL/GenBank/DDBJ databases">
        <title>Complete genome sequence of the green alga Chloropicon roscoffensis RCC1871.</title>
        <authorList>
            <person name="Lemieux C."/>
            <person name="Pombert J.-F."/>
            <person name="Otis C."/>
            <person name="Turmel M."/>
        </authorList>
    </citation>
    <scope>NUCLEOTIDE SEQUENCE [LARGE SCALE GENOMIC DNA]</scope>
    <source>
        <strain evidence="2 3">RCC1871</strain>
    </source>
</reference>
<dbReference type="GO" id="GO:0045505">
    <property type="term" value="F:dynein intermediate chain binding"/>
    <property type="evidence" value="ECO:0007669"/>
    <property type="project" value="TreeGrafter"/>
</dbReference>
<organism evidence="2 3">
    <name type="scientific">Chloropicon roscoffensis</name>
    <dbReference type="NCBI Taxonomy" id="1461544"/>
    <lineage>
        <taxon>Eukaryota</taxon>
        <taxon>Viridiplantae</taxon>
        <taxon>Chlorophyta</taxon>
        <taxon>Chloropicophyceae</taxon>
        <taxon>Chloropicales</taxon>
        <taxon>Chloropicaceae</taxon>
        <taxon>Chloropicon</taxon>
    </lineage>
</organism>
<dbReference type="GO" id="GO:0005874">
    <property type="term" value="C:microtubule"/>
    <property type="evidence" value="ECO:0007669"/>
    <property type="project" value="UniProtKB-KW"/>
</dbReference>
<dbReference type="GO" id="GO:0007017">
    <property type="term" value="P:microtubule-based process"/>
    <property type="evidence" value="ECO:0007669"/>
    <property type="project" value="InterPro"/>
</dbReference>
<keyword evidence="2" id="KW-0966">Cell projection</keyword>
<dbReference type="Pfam" id="PF01221">
    <property type="entry name" value="Dynein_light"/>
    <property type="match status" value="1"/>
</dbReference>
<keyword evidence="2" id="KW-0969">Cilium</keyword>
<evidence type="ECO:0000313" key="3">
    <source>
        <dbReference type="Proteomes" id="UP001472866"/>
    </source>
</evidence>
<dbReference type="SMART" id="SM01375">
    <property type="entry name" value="Dynein_light"/>
    <property type="match status" value="1"/>
</dbReference>
<keyword evidence="1" id="KW-0243">Dynein</keyword>
<keyword evidence="1" id="KW-0206">Cytoskeleton</keyword>
<dbReference type="PANTHER" id="PTHR11886">
    <property type="entry name" value="DYNEIN LIGHT CHAIN"/>
    <property type="match status" value="1"/>
</dbReference>
<keyword evidence="2" id="KW-0282">Flagellum</keyword>
<dbReference type="GO" id="GO:0005868">
    <property type="term" value="C:cytoplasmic dynein complex"/>
    <property type="evidence" value="ECO:0007669"/>
    <property type="project" value="TreeGrafter"/>
</dbReference>
<dbReference type="InterPro" id="IPR037177">
    <property type="entry name" value="DLC_sf"/>
</dbReference>
<accession>A0AAX4P6Y1</accession>
<comment type="similarity">
    <text evidence="1">Belongs to the dynein light chain family.</text>
</comment>
<keyword evidence="1" id="KW-0505">Motor protein</keyword>
<dbReference type="SUPFAM" id="SSF54648">
    <property type="entry name" value="DLC"/>
    <property type="match status" value="1"/>
</dbReference>
<keyword evidence="1" id="KW-0963">Cytoplasm</keyword>
<keyword evidence="3" id="KW-1185">Reference proteome</keyword>
<dbReference type="EMBL" id="CP151504">
    <property type="protein sequence ID" value="WZN61693.1"/>
    <property type="molecule type" value="Genomic_DNA"/>
</dbReference>
<evidence type="ECO:0000256" key="1">
    <source>
        <dbReference type="RuleBase" id="RU365010"/>
    </source>
</evidence>
<comment type="subcellular location">
    <subcellularLocation>
        <location evidence="1">Cytoplasm</location>
        <location evidence="1">Cytoskeleton</location>
    </subcellularLocation>
</comment>
<proteinExistence type="inferred from homology"/>
<dbReference type="Gene3D" id="3.30.740.10">
    <property type="entry name" value="Protein Inhibitor Of Neuronal Nitric Oxide Synthase"/>
    <property type="match status" value="1"/>
</dbReference>
<gene>
    <name evidence="2" type="ORF">HKI87_04g32280</name>
</gene>